<keyword evidence="4" id="KW-1185">Reference proteome</keyword>
<feature type="domain" description="DUF1468" evidence="2">
    <location>
        <begin position="10"/>
        <end position="176"/>
    </location>
</feature>
<dbReference type="Pfam" id="PF07331">
    <property type="entry name" value="TctB"/>
    <property type="match status" value="1"/>
</dbReference>
<dbReference type="AlphaFoldDB" id="A0A291LY55"/>
<sequence>MKKAAIECGVAVGLVVLSGAGLIEAWGYRGGSGLMPRAVMAGTMGLAAVWALQSVRVLRSSRVLAPGDDTLSAPQVAGSASDLAAELAAEPARNPAAEPVHIPPEQRRAGLIVAAGGLFLLIGMSVLGFFTTAAIAVPAMAWGLGYRRPLGLLLGTACFIVLLLLVFRALLALPLPPEAIFTLFGG</sequence>
<evidence type="ECO:0000259" key="2">
    <source>
        <dbReference type="Pfam" id="PF07331"/>
    </source>
</evidence>
<dbReference type="Proteomes" id="UP000219050">
    <property type="component" value="Chromosome"/>
</dbReference>
<keyword evidence="1" id="KW-0812">Transmembrane</keyword>
<dbReference type="EMBL" id="CP021404">
    <property type="protein sequence ID" value="ATI41584.1"/>
    <property type="molecule type" value="Genomic_DNA"/>
</dbReference>
<evidence type="ECO:0000313" key="3">
    <source>
        <dbReference type="EMBL" id="ATI41584.1"/>
    </source>
</evidence>
<dbReference type="RefSeq" id="WP_097372981.1">
    <property type="nucleotide sequence ID" value="NZ_CP021404.1"/>
</dbReference>
<name>A0A291LY55_9RHOB</name>
<gene>
    <name evidence="3" type="ORF">CBW24_05920</name>
</gene>
<reference evidence="3 4" key="1">
    <citation type="submission" date="2017-05" db="EMBL/GenBank/DDBJ databases">
        <title>Comparative genomic and metabolic analysis of manganese-oxidizing mechanisms in Celeribater manganoxidans DY25T: its adaption to the environment of polymetallic nodule.</title>
        <authorList>
            <person name="Wang X."/>
        </authorList>
    </citation>
    <scope>NUCLEOTIDE SEQUENCE [LARGE SCALE GENOMIC DNA]</scope>
    <source>
        <strain evidence="3 4">DY25</strain>
    </source>
</reference>
<proteinExistence type="predicted"/>
<feature type="transmembrane region" description="Helical" evidence="1">
    <location>
        <begin position="111"/>
        <end position="144"/>
    </location>
</feature>
<evidence type="ECO:0000313" key="4">
    <source>
        <dbReference type="Proteomes" id="UP000219050"/>
    </source>
</evidence>
<keyword evidence="1" id="KW-0472">Membrane</keyword>
<protein>
    <recommendedName>
        <fullName evidence="2">DUF1468 domain-containing protein</fullName>
    </recommendedName>
</protein>
<feature type="transmembrane region" description="Helical" evidence="1">
    <location>
        <begin position="150"/>
        <end position="171"/>
    </location>
</feature>
<organism evidence="3 4">
    <name type="scientific">Pacificitalea manganoxidans</name>
    <dbReference type="NCBI Taxonomy" id="1411902"/>
    <lineage>
        <taxon>Bacteria</taxon>
        <taxon>Pseudomonadati</taxon>
        <taxon>Pseudomonadota</taxon>
        <taxon>Alphaproteobacteria</taxon>
        <taxon>Rhodobacterales</taxon>
        <taxon>Paracoccaceae</taxon>
        <taxon>Pacificitalea</taxon>
    </lineage>
</organism>
<dbReference type="KEGG" id="cmag:CBW24_05920"/>
<evidence type="ECO:0000256" key="1">
    <source>
        <dbReference type="SAM" id="Phobius"/>
    </source>
</evidence>
<dbReference type="OrthoDB" id="8481547at2"/>
<accession>A0A291LY55</accession>
<dbReference type="InterPro" id="IPR009936">
    <property type="entry name" value="DUF1468"/>
</dbReference>
<keyword evidence="1" id="KW-1133">Transmembrane helix</keyword>